<gene>
    <name evidence="3" type="ORF">ENO08_07255</name>
</gene>
<dbReference type="SUPFAM" id="SSF56935">
    <property type="entry name" value="Porins"/>
    <property type="match status" value="1"/>
</dbReference>
<evidence type="ECO:0008006" key="4">
    <source>
        <dbReference type="Google" id="ProtNLM"/>
    </source>
</evidence>
<evidence type="ECO:0000313" key="3">
    <source>
        <dbReference type="EMBL" id="HER44238.1"/>
    </source>
</evidence>
<proteinExistence type="inferred from homology"/>
<organism evidence="3">
    <name type="scientific">Eiseniibacteriota bacterium</name>
    <dbReference type="NCBI Taxonomy" id="2212470"/>
    <lineage>
        <taxon>Bacteria</taxon>
        <taxon>Candidatus Eiseniibacteriota</taxon>
    </lineage>
</organism>
<dbReference type="Proteomes" id="UP000886069">
    <property type="component" value="Unassembled WGS sequence"/>
</dbReference>
<dbReference type="InterPro" id="IPR005362">
    <property type="entry name" value="UPF0164"/>
</dbReference>
<dbReference type="Gene3D" id="2.40.160.60">
    <property type="entry name" value="Outer membrane protein transport protein (OMPP1/FadL/TodX)"/>
    <property type="match status" value="1"/>
</dbReference>
<feature type="signal peptide" evidence="2">
    <location>
        <begin position="1"/>
        <end position="24"/>
    </location>
</feature>
<comment type="similarity">
    <text evidence="1">Belongs to the UPF0164 family.</text>
</comment>
<sequence>MAKMTRLITVSLLIIVTASAAALAQGESGAGSLIIPPGARGNGMGQSFGAIADDATAMWWNPAGMAFVEY</sequence>
<feature type="chain" id="PRO_5030795977" description="Aromatic hydrocarbon degradation protein" evidence="2">
    <location>
        <begin position="25"/>
        <end position="70"/>
    </location>
</feature>
<protein>
    <recommendedName>
        <fullName evidence="4">Aromatic hydrocarbon degradation protein</fullName>
    </recommendedName>
</protein>
<feature type="non-terminal residue" evidence="3">
    <location>
        <position position="70"/>
    </location>
</feature>
<keyword evidence="2" id="KW-0732">Signal</keyword>
<dbReference type="AlphaFoldDB" id="A0A7V2F465"/>
<comment type="caution">
    <text evidence="3">The sequence shown here is derived from an EMBL/GenBank/DDBJ whole genome shotgun (WGS) entry which is preliminary data.</text>
</comment>
<dbReference type="Pfam" id="PF03687">
    <property type="entry name" value="UPF0164"/>
    <property type="match status" value="1"/>
</dbReference>
<accession>A0A7V2F465</accession>
<evidence type="ECO:0000256" key="2">
    <source>
        <dbReference type="SAM" id="SignalP"/>
    </source>
</evidence>
<name>A0A7V2F465_UNCEI</name>
<evidence type="ECO:0000256" key="1">
    <source>
        <dbReference type="ARBA" id="ARBA00005846"/>
    </source>
</evidence>
<reference evidence="3" key="1">
    <citation type="journal article" date="2020" name="mSystems">
        <title>Genome- and Community-Level Interaction Insights into Carbon Utilization and Element Cycling Functions of Hydrothermarchaeota in Hydrothermal Sediment.</title>
        <authorList>
            <person name="Zhou Z."/>
            <person name="Liu Y."/>
            <person name="Xu W."/>
            <person name="Pan J."/>
            <person name="Luo Z.H."/>
            <person name="Li M."/>
        </authorList>
    </citation>
    <scope>NUCLEOTIDE SEQUENCE [LARGE SCALE GENOMIC DNA]</scope>
    <source>
        <strain evidence="3">SpSt-1233</strain>
    </source>
</reference>
<dbReference type="EMBL" id="DSEC01000517">
    <property type="protein sequence ID" value="HER44238.1"/>
    <property type="molecule type" value="Genomic_DNA"/>
</dbReference>